<dbReference type="Gramene" id="OBART09G04050.1">
    <property type="protein sequence ID" value="OBART09G04050.1"/>
    <property type="gene ID" value="OBART09G04050"/>
</dbReference>
<dbReference type="Proteomes" id="UP000026960">
    <property type="component" value="Chromosome 9"/>
</dbReference>
<organism evidence="1">
    <name type="scientific">Oryza barthii</name>
    <dbReference type="NCBI Taxonomy" id="65489"/>
    <lineage>
        <taxon>Eukaryota</taxon>
        <taxon>Viridiplantae</taxon>
        <taxon>Streptophyta</taxon>
        <taxon>Embryophyta</taxon>
        <taxon>Tracheophyta</taxon>
        <taxon>Spermatophyta</taxon>
        <taxon>Magnoliopsida</taxon>
        <taxon>Liliopsida</taxon>
        <taxon>Poales</taxon>
        <taxon>Poaceae</taxon>
        <taxon>BOP clade</taxon>
        <taxon>Oryzoideae</taxon>
        <taxon>Oryzeae</taxon>
        <taxon>Oryzinae</taxon>
        <taxon>Oryza</taxon>
    </lineage>
</organism>
<evidence type="ECO:0000313" key="1">
    <source>
        <dbReference type="EnsemblPlants" id="OBART09G04050.1"/>
    </source>
</evidence>
<keyword evidence="2" id="KW-1185">Reference proteome</keyword>
<dbReference type="PaxDb" id="65489-OBART09G04050.1"/>
<dbReference type="AlphaFoldDB" id="A0A0D3H4R5"/>
<dbReference type="EnsemblPlants" id="OBART09G04050.1">
    <property type="protein sequence ID" value="OBART09G04050.1"/>
    <property type="gene ID" value="OBART09G04050"/>
</dbReference>
<accession>A0A0D3H4R5</accession>
<evidence type="ECO:0000313" key="2">
    <source>
        <dbReference type="Proteomes" id="UP000026960"/>
    </source>
</evidence>
<protein>
    <submittedName>
        <fullName evidence="1">Uncharacterized protein</fullName>
    </submittedName>
</protein>
<sequence>MTARISPPAFSCCCASKTGSGLAFLWLAVVEVQLRLHIGCLGRGLSGTILAGRRLRLRLRGFGLGFGRPFLPRLHRAIASPARRPCCCLLRIRDRGWGGGGAGSGGSVGIAAPSIAQGGEKAAPIPP</sequence>
<reference evidence="1" key="2">
    <citation type="submission" date="2015-03" db="UniProtKB">
        <authorList>
            <consortium name="EnsemblPlants"/>
        </authorList>
    </citation>
    <scope>IDENTIFICATION</scope>
</reference>
<name>A0A0D3H4R5_9ORYZ</name>
<proteinExistence type="predicted"/>
<reference evidence="1" key="1">
    <citation type="journal article" date="2009" name="Rice">
        <title>De Novo Next Generation Sequencing of Plant Genomes.</title>
        <authorList>
            <person name="Rounsley S."/>
            <person name="Marri P.R."/>
            <person name="Yu Y."/>
            <person name="He R."/>
            <person name="Sisneros N."/>
            <person name="Goicoechea J.L."/>
            <person name="Lee S.J."/>
            <person name="Angelova A."/>
            <person name="Kudrna D."/>
            <person name="Luo M."/>
            <person name="Affourtit J."/>
            <person name="Desany B."/>
            <person name="Knight J."/>
            <person name="Niazi F."/>
            <person name="Egholm M."/>
            <person name="Wing R.A."/>
        </authorList>
    </citation>
    <scope>NUCLEOTIDE SEQUENCE [LARGE SCALE GENOMIC DNA]</scope>
    <source>
        <strain evidence="1">cv. IRGC 105608</strain>
    </source>
</reference>
<dbReference type="HOGENOM" id="CLU_1973911_0_0_1"/>